<evidence type="ECO:0000256" key="4">
    <source>
        <dbReference type="ARBA" id="ARBA00022801"/>
    </source>
</evidence>
<organism evidence="7 8">
    <name type="scientific">Thermaurantimonas aggregans</name>
    <dbReference type="NCBI Taxonomy" id="2173829"/>
    <lineage>
        <taxon>Bacteria</taxon>
        <taxon>Pseudomonadati</taxon>
        <taxon>Bacteroidota</taxon>
        <taxon>Flavobacteriia</taxon>
        <taxon>Flavobacteriales</taxon>
        <taxon>Schleiferiaceae</taxon>
        <taxon>Thermaurantimonas</taxon>
    </lineage>
</organism>
<dbReference type="InterPro" id="IPR002933">
    <property type="entry name" value="Peptidase_M20"/>
</dbReference>
<sequence length="503" mass="55597">MKKLLLVLLVALVLLISVVIWRTLRFHSPLDDITPSTLPVEWIIDEEAAINKLREALTYPTISHRREMMDLEAFQGFLAFLGKSFPKVFAELRVDTVNDFTLLFTWQGTDPSLDPIVLMGHYDVVPVEATTLNRWDAGPFSGDTVNGYVYGRGAIDNKTPCIAILETVENLLSYGMRPKRSLLISLGHDEEIGGDDGAVQVVKLFEKRNIRPALVLDEGGTLGQGLVPGVDDVTALIGTAEKGYLSVELLVKGAGGHSSMPERNNTLSVLTEAMHRINEHPMPFEISDPVRGFIECMGPHMQFPANMAFANTWLFKPLIFKTFSKSAQGAAMLRTTQVPTIVSGGVKDNVIPNLARAVYNFRLLPGHTDSMIIDRLRALISDSSIVIRPIQDAPYTPGSKASPYDDQVFRQLAGVVKTTFPKAIVSPYLVLGATDARHFTGISTHVYRFNPILLLAEDLPRIHGINERVGIDDYLAAIQFYAQFIQHFCIDDGLSKDLVKGKI</sequence>
<dbReference type="GO" id="GO:0006508">
    <property type="term" value="P:proteolysis"/>
    <property type="evidence" value="ECO:0007669"/>
    <property type="project" value="UniProtKB-KW"/>
</dbReference>
<dbReference type="FunFam" id="3.40.630.10:FF:000027">
    <property type="entry name" value="N-fatty-acyl-amino acid synthase/hydrolase PM20D1"/>
    <property type="match status" value="1"/>
</dbReference>
<dbReference type="Gene3D" id="1.10.150.900">
    <property type="match status" value="1"/>
</dbReference>
<evidence type="ECO:0000256" key="2">
    <source>
        <dbReference type="ARBA" id="ARBA00022670"/>
    </source>
</evidence>
<keyword evidence="5" id="KW-0862">Zinc</keyword>
<dbReference type="Pfam" id="PF01546">
    <property type="entry name" value="Peptidase_M20"/>
    <property type="match status" value="1"/>
</dbReference>
<evidence type="ECO:0000313" key="7">
    <source>
        <dbReference type="EMBL" id="GCD77883.1"/>
    </source>
</evidence>
<dbReference type="GO" id="GO:0046872">
    <property type="term" value="F:metal ion binding"/>
    <property type="evidence" value="ECO:0007669"/>
    <property type="project" value="UniProtKB-KW"/>
</dbReference>
<feature type="domain" description="Peptidase M20 dimerisation" evidence="6">
    <location>
        <begin position="239"/>
        <end position="382"/>
    </location>
</feature>
<dbReference type="InterPro" id="IPR047177">
    <property type="entry name" value="Pept_M20A"/>
</dbReference>
<gene>
    <name evidence="7" type="ORF">JCM31826_13650</name>
</gene>
<evidence type="ECO:0000313" key="8">
    <source>
        <dbReference type="Proteomes" id="UP000286715"/>
    </source>
</evidence>
<dbReference type="InterPro" id="IPR036264">
    <property type="entry name" value="Bact_exopeptidase_dim_dom"/>
</dbReference>
<dbReference type="GO" id="GO:0008233">
    <property type="term" value="F:peptidase activity"/>
    <property type="evidence" value="ECO:0007669"/>
    <property type="project" value="UniProtKB-KW"/>
</dbReference>
<evidence type="ECO:0000256" key="5">
    <source>
        <dbReference type="ARBA" id="ARBA00022833"/>
    </source>
</evidence>
<dbReference type="PANTHER" id="PTHR45962:SF1">
    <property type="entry name" value="N-FATTY-ACYL-AMINO ACID SYNTHASE_HYDROLASE PM20D1"/>
    <property type="match status" value="1"/>
</dbReference>
<dbReference type="AlphaFoldDB" id="A0A401XLK1"/>
<dbReference type="SUPFAM" id="SSF55031">
    <property type="entry name" value="Bacterial exopeptidase dimerisation domain"/>
    <property type="match status" value="1"/>
</dbReference>
<dbReference type="InterPro" id="IPR011650">
    <property type="entry name" value="Peptidase_M20_dimer"/>
</dbReference>
<dbReference type="RefSeq" id="WP_124397948.1">
    <property type="nucleotide sequence ID" value="NZ_BHZE01000012.1"/>
</dbReference>
<comment type="similarity">
    <text evidence="1">Belongs to the peptidase M20A family.</text>
</comment>
<keyword evidence="8" id="KW-1185">Reference proteome</keyword>
<comment type="caution">
    <text evidence="7">The sequence shown here is derived from an EMBL/GenBank/DDBJ whole genome shotgun (WGS) entry which is preliminary data.</text>
</comment>
<proteinExistence type="inferred from homology"/>
<dbReference type="Proteomes" id="UP000286715">
    <property type="component" value="Unassembled WGS sequence"/>
</dbReference>
<evidence type="ECO:0000256" key="3">
    <source>
        <dbReference type="ARBA" id="ARBA00022723"/>
    </source>
</evidence>
<name>A0A401XLK1_9FLAO</name>
<protein>
    <submittedName>
        <fullName evidence="7">Peptidase M20</fullName>
    </submittedName>
</protein>
<dbReference type="SUPFAM" id="SSF53187">
    <property type="entry name" value="Zn-dependent exopeptidases"/>
    <property type="match status" value="1"/>
</dbReference>
<dbReference type="PANTHER" id="PTHR45962">
    <property type="entry name" value="N-FATTY-ACYL-AMINO ACID SYNTHASE/HYDROLASE PM20D1"/>
    <property type="match status" value="1"/>
</dbReference>
<keyword evidence="2" id="KW-0645">Protease</keyword>
<keyword evidence="3" id="KW-0479">Metal-binding</keyword>
<dbReference type="Pfam" id="PF07687">
    <property type="entry name" value="M20_dimer"/>
    <property type="match status" value="1"/>
</dbReference>
<reference evidence="7 8" key="1">
    <citation type="submission" date="2018-11" db="EMBL/GenBank/DDBJ databases">
        <title>Schleiferia aggregans sp. nov., a moderately thermophilic heterotrophic bacterium isolated from microbial mats at a terrestrial hot spring.</title>
        <authorList>
            <person name="Iino T."/>
            <person name="Ohkuma M."/>
            <person name="Haruta S."/>
        </authorList>
    </citation>
    <scope>NUCLEOTIDE SEQUENCE [LARGE SCALE GENOMIC DNA]</scope>
    <source>
        <strain evidence="7 8">LA</strain>
    </source>
</reference>
<dbReference type="OrthoDB" id="9792335at2"/>
<dbReference type="Gene3D" id="3.30.70.360">
    <property type="match status" value="1"/>
</dbReference>
<dbReference type="EMBL" id="BHZE01000012">
    <property type="protein sequence ID" value="GCD77883.1"/>
    <property type="molecule type" value="Genomic_DNA"/>
</dbReference>
<evidence type="ECO:0000256" key="1">
    <source>
        <dbReference type="ARBA" id="ARBA00006247"/>
    </source>
</evidence>
<accession>A0A401XLK1</accession>
<keyword evidence="4" id="KW-0378">Hydrolase</keyword>
<dbReference type="Gene3D" id="3.40.630.10">
    <property type="entry name" value="Zn peptidases"/>
    <property type="match status" value="1"/>
</dbReference>
<evidence type="ECO:0000259" key="6">
    <source>
        <dbReference type="Pfam" id="PF07687"/>
    </source>
</evidence>